<keyword evidence="2" id="KW-1133">Transmembrane helix</keyword>
<evidence type="ECO:0000256" key="1">
    <source>
        <dbReference type="SAM" id="MobiDB-lite"/>
    </source>
</evidence>
<keyword evidence="4" id="KW-1185">Reference proteome</keyword>
<dbReference type="GeneID" id="30014777"/>
<dbReference type="OrthoDB" id="262547at2759"/>
<feature type="region of interest" description="Disordered" evidence="1">
    <location>
        <begin position="458"/>
        <end position="512"/>
    </location>
</feature>
<dbReference type="Pfam" id="PF11735">
    <property type="entry name" value="CAP59_mtransfer"/>
    <property type="match status" value="1"/>
</dbReference>
<dbReference type="AlphaFoldDB" id="A0A178Z581"/>
<evidence type="ECO:0000313" key="4">
    <source>
        <dbReference type="Proteomes" id="UP000078343"/>
    </source>
</evidence>
<protein>
    <recommendedName>
        <fullName evidence="5">Alpha-1,3-mannosyltransferase CMT1</fullName>
    </recommendedName>
</protein>
<sequence length="512" mass="57853">MALPFGLFARGIDRSFLALLVVCVLFVTYLGGPFSSYYQPKVAAVEQLVYHRGAGQPLNESLVRSSDLEVVSDDVVDEADNSPTHGLFNFYSEPWDPPGVADLDENRMRIIEPYIKAITDPSDRRFPRLRCPLPMKERYGILRRRRSFATRWDSPPRRWFFALNLHQCAPVLPRLLASVVETIRFLRPQDCVLSIVARSSNDGTLEILENIREEMATLNVTYYFSTSDIDPFKEGKDYITEWAALRNLALDPLVRQPELYDPDTTVIFLNDGAICTDDILELIYQKVYQRADMTCGMDWANHGETFVDVGASRGMTGDKFVYAEDSSIDPNNTFFRHDPKTKTRFEARVPFQVYSCWNGGAVFTAQPLLRHNVTFRVSRGDECHMGEPLLLCKDFWKYGYGRIAVVPSVNIGYNDDEARQTKKRYGFATEIVQRVEQDDLEDVGGAIRHSKIRWQTAPPKTVKCESDTSHPAEEELDEAKKAAADAGSGDGGADKEPPQKNIVYEDGGGPDL</sequence>
<dbReference type="PANTHER" id="PTHR34144:SF5">
    <property type="entry name" value="ALPHA-1,3-MANNOSYLTRANSFERASE CMT1"/>
    <property type="match status" value="1"/>
</dbReference>
<dbReference type="Proteomes" id="UP000078343">
    <property type="component" value="Unassembled WGS sequence"/>
</dbReference>
<keyword evidence="2" id="KW-0812">Transmembrane</keyword>
<organism evidence="3 4">
    <name type="scientific">Fonsecaea erecta</name>
    <dbReference type="NCBI Taxonomy" id="1367422"/>
    <lineage>
        <taxon>Eukaryota</taxon>
        <taxon>Fungi</taxon>
        <taxon>Dikarya</taxon>
        <taxon>Ascomycota</taxon>
        <taxon>Pezizomycotina</taxon>
        <taxon>Eurotiomycetes</taxon>
        <taxon>Chaetothyriomycetidae</taxon>
        <taxon>Chaetothyriales</taxon>
        <taxon>Herpotrichiellaceae</taxon>
        <taxon>Fonsecaea</taxon>
    </lineage>
</organism>
<dbReference type="SUPFAM" id="SSF53448">
    <property type="entry name" value="Nucleotide-diphospho-sugar transferases"/>
    <property type="match status" value="1"/>
</dbReference>
<dbReference type="PANTHER" id="PTHR34144">
    <property type="entry name" value="CHROMOSOME 8, WHOLE GENOME SHOTGUN SEQUENCE"/>
    <property type="match status" value="1"/>
</dbReference>
<evidence type="ECO:0008006" key="5">
    <source>
        <dbReference type="Google" id="ProtNLM"/>
    </source>
</evidence>
<evidence type="ECO:0000313" key="3">
    <source>
        <dbReference type="EMBL" id="OAP54909.1"/>
    </source>
</evidence>
<dbReference type="InterPro" id="IPR029044">
    <property type="entry name" value="Nucleotide-diphossugar_trans"/>
</dbReference>
<evidence type="ECO:0000256" key="2">
    <source>
        <dbReference type="SAM" id="Phobius"/>
    </source>
</evidence>
<keyword evidence="2" id="KW-0472">Membrane</keyword>
<gene>
    <name evidence="3" type="ORF">AYL99_10609</name>
</gene>
<dbReference type="EMBL" id="LVYI01000012">
    <property type="protein sequence ID" value="OAP54909.1"/>
    <property type="molecule type" value="Genomic_DNA"/>
</dbReference>
<comment type="caution">
    <text evidence="3">The sequence shown here is derived from an EMBL/GenBank/DDBJ whole genome shotgun (WGS) entry which is preliminary data.</text>
</comment>
<dbReference type="InterPro" id="IPR021047">
    <property type="entry name" value="Mannosyltransferase_CMT1"/>
</dbReference>
<dbReference type="RefSeq" id="XP_018688276.1">
    <property type="nucleotide sequence ID" value="XM_018842115.1"/>
</dbReference>
<proteinExistence type="predicted"/>
<name>A0A178Z581_9EURO</name>
<accession>A0A178Z581</accession>
<reference evidence="3 4" key="1">
    <citation type="submission" date="2016-04" db="EMBL/GenBank/DDBJ databases">
        <title>Draft genome of Fonsecaea erecta CBS 125763.</title>
        <authorList>
            <person name="Weiss V.A."/>
            <person name="Vicente V.A."/>
            <person name="Raittz R.T."/>
            <person name="Moreno L.F."/>
            <person name="De Souza E.M."/>
            <person name="Pedrosa F.O."/>
            <person name="Steffens M.B."/>
            <person name="Faoro H."/>
            <person name="Tadra-Sfeir M.Z."/>
            <person name="Najafzadeh M.J."/>
            <person name="Felipe M.S."/>
            <person name="Teixeira M."/>
            <person name="Sun J."/>
            <person name="Xi L."/>
            <person name="Gomes R."/>
            <person name="De Azevedo C.M."/>
            <person name="Salgado C.G."/>
            <person name="Da Silva M.B."/>
            <person name="Nascimento M.F."/>
            <person name="Queiroz-Telles F."/>
            <person name="Attili D.S."/>
            <person name="Gorbushina A."/>
        </authorList>
    </citation>
    <scope>NUCLEOTIDE SEQUENCE [LARGE SCALE GENOMIC DNA]</scope>
    <source>
        <strain evidence="3 4">CBS 125763</strain>
    </source>
</reference>
<feature type="transmembrane region" description="Helical" evidence="2">
    <location>
        <begin position="12"/>
        <end position="32"/>
    </location>
</feature>
<feature type="compositionally biased region" description="Basic and acidic residues" evidence="1">
    <location>
        <begin position="462"/>
        <end position="483"/>
    </location>
</feature>